<accession>A0A6J4S2A6</accession>
<evidence type="ECO:0000313" key="2">
    <source>
        <dbReference type="EMBL" id="CAA9487968.1"/>
    </source>
</evidence>
<feature type="compositionally biased region" description="Low complexity" evidence="1">
    <location>
        <begin position="11"/>
        <end position="28"/>
    </location>
</feature>
<gene>
    <name evidence="2" type="ORF">AVDCRST_MAG13-1574</name>
</gene>
<proteinExistence type="predicted"/>
<dbReference type="AlphaFoldDB" id="A0A6J4S2A6"/>
<feature type="compositionally biased region" description="Basic residues" evidence="1">
    <location>
        <begin position="144"/>
        <end position="156"/>
    </location>
</feature>
<feature type="compositionally biased region" description="Basic residues" evidence="1">
    <location>
        <begin position="81"/>
        <end position="91"/>
    </location>
</feature>
<name>A0A6J4S2A6_9ACTN</name>
<feature type="non-terminal residue" evidence="2">
    <location>
        <position position="1"/>
    </location>
</feature>
<keyword evidence="2" id="KW-0808">Transferase</keyword>
<feature type="region of interest" description="Disordered" evidence="1">
    <location>
        <begin position="139"/>
        <end position="205"/>
    </location>
</feature>
<sequence length="352" mass="38749">EAHHPDPLLERGGAAPAHARRPAAAGPGLRRGRVAHHRRRLHGRHRRGGARGGRGPHRPPHEQQGAGGRLPGGARRLPEARRRRHRQHGRRQPVLGAGHPPARRPHRGRVGRHGRRGPRDGQDRALLAPEEAPAEARLLGRAPGLRHGRARHHLRLSRLQPRGRDPDGRRLEVHLHPRDDHPGRQAARGHGPRPHPDERPDARVAPVPVHGLLRAPQRRGDRAHLRAVRAAEGLHDPRARALRARHDPVDAVLHRLRLGRRCRPRAVAHLRGSAVQRVRRARRAGDHRRPALRPADHVPAHLRARPADRAAARRPALALRAGCRAHGPGAHDGGQGRSRAAADRGAGGRPAM</sequence>
<dbReference type="GO" id="GO:0016740">
    <property type="term" value="F:transferase activity"/>
    <property type="evidence" value="ECO:0007669"/>
    <property type="project" value="UniProtKB-KW"/>
</dbReference>
<feature type="region of interest" description="Disordered" evidence="1">
    <location>
        <begin position="1"/>
        <end position="126"/>
    </location>
</feature>
<feature type="non-terminal residue" evidence="2">
    <location>
        <position position="352"/>
    </location>
</feature>
<evidence type="ECO:0000256" key="1">
    <source>
        <dbReference type="SAM" id="MobiDB-lite"/>
    </source>
</evidence>
<feature type="compositionally biased region" description="Basic residues" evidence="1">
    <location>
        <begin position="30"/>
        <end position="58"/>
    </location>
</feature>
<feature type="compositionally biased region" description="Basic and acidic residues" evidence="1">
    <location>
        <begin position="162"/>
        <end position="183"/>
    </location>
</feature>
<feature type="region of interest" description="Disordered" evidence="1">
    <location>
        <begin position="323"/>
        <end position="352"/>
    </location>
</feature>
<dbReference type="EMBL" id="CADCVO010000247">
    <property type="protein sequence ID" value="CAA9487968.1"/>
    <property type="molecule type" value="Genomic_DNA"/>
</dbReference>
<organism evidence="2">
    <name type="scientific">uncultured Solirubrobacteraceae bacterium</name>
    <dbReference type="NCBI Taxonomy" id="1162706"/>
    <lineage>
        <taxon>Bacteria</taxon>
        <taxon>Bacillati</taxon>
        <taxon>Actinomycetota</taxon>
        <taxon>Thermoleophilia</taxon>
        <taxon>Solirubrobacterales</taxon>
        <taxon>Solirubrobacteraceae</taxon>
        <taxon>environmental samples</taxon>
    </lineage>
</organism>
<feature type="compositionally biased region" description="Basic residues" evidence="1">
    <location>
        <begin position="101"/>
        <end position="116"/>
    </location>
</feature>
<protein>
    <submittedName>
        <fullName evidence="2">Glycosyltransferase</fullName>
    </submittedName>
</protein>
<reference evidence="2" key="1">
    <citation type="submission" date="2020-02" db="EMBL/GenBank/DDBJ databases">
        <authorList>
            <person name="Meier V. D."/>
        </authorList>
    </citation>
    <scope>NUCLEOTIDE SEQUENCE</scope>
    <source>
        <strain evidence="2">AVDCRST_MAG13</strain>
    </source>
</reference>